<dbReference type="Proteomes" id="UP000293852">
    <property type="component" value="Unassembled WGS sequence"/>
</dbReference>
<evidence type="ECO:0000256" key="3">
    <source>
        <dbReference type="ARBA" id="ARBA00023002"/>
    </source>
</evidence>
<dbReference type="InterPro" id="IPR015889">
    <property type="entry name" value="Intradiol_dOase_core"/>
</dbReference>
<organism evidence="5 6">
    <name type="scientific">Xylanimonas ulmi</name>
    <dbReference type="NCBI Taxonomy" id="228973"/>
    <lineage>
        <taxon>Bacteria</taxon>
        <taxon>Bacillati</taxon>
        <taxon>Actinomycetota</taxon>
        <taxon>Actinomycetes</taxon>
        <taxon>Micrococcales</taxon>
        <taxon>Promicromonosporaceae</taxon>
        <taxon>Xylanimonas</taxon>
    </lineage>
</organism>
<evidence type="ECO:0000259" key="4">
    <source>
        <dbReference type="Pfam" id="PF00775"/>
    </source>
</evidence>
<dbReference type="GO" id="GO:0008199">
    <property type="term" value="F:ferric iron binding"/>
    <property type="evidence" value="ECO:0007669"/>
    <property type="project" value="InterPro"/>
</dbReference>
<dbReference type="AlphaFoldDB" id="A0A4Q7M1F9"/>
<proteinExistence type="inferred from homology"/>
<evidence type="ECO:0000256" key="2">
    <source>
        <dbReference type="ARBA" id="ARBA00022964"/>
    </source>
</evidence>
<reference evidence="5 6" key="1">
    <citation type="submission" date="2019-02" db="EMBL/GenBank/DDBJ databases">
        <title>Sequencing the genomes of 1000 actinobacteria strains.</title>
        <authorList>
            <person name="Klenk H.-P."/>
        </authorList>
    </citation>
    <scope>NUCLEOTIDE SEQUENCE [LARGE SCALE GENOMIC DNA]</scope>
    <source>
        <strain evidence="5 6">DSM 16932</strain>
    </source>
</reference>
<dbReference type="GO" id="GO:0018578">
    <property type="term" value="F:protocatechuate 3,4-dioxygenase activity"/>
    <property type="evidence" value="ECO:0007669"/>
    <property type="project" value="InterPro"/>
</dbReference>
<dbReference type="PANTHER" id="PTHR33711">
    <property type="entry name" value="DIOXYGENASE, PUTATIVE (AFU_ORTHOLOGUE AFUA_2G02910)-RELATED"/>
    <property type="match status" value="1"/>
</dbReference>
<dbReference type="InterPro" id="IPR012786">
    <property type="entry name" value="Protocat_dOase_a"/>
</dbReference>
<dbReference type="InterPro" id="IPR000627">
    <property type="entry name" value="Intradiol_dOase_C"/>
</dbReference>
<feature type="domain" description="Intradiol ring-cleavage dioxygenases" evidence="4">
    <location>
        <begin position="35"/>
        <end position="172"/>
    </location>
</feature>
<gene>
    <name evidence="5" type="ORF">EV386_0469</name>
</gene>
<evidence type="ECO:0000256" key="1">
    <source>
        <dbReference type="ARBA" id="ARBA00007825"/>
    </source>
</evidence>
<protein>
    <submittedName>
        <fullName evidence="5">Protocatechuate 3,4-dioxygenase alpha subunit</fullName>
    </submittedName>
</protein>
<dbReference type="PANTHER" id="PTHR33711:SF9">
    <property type="entry name" value="PROTOCATECHUATE 3,4-DIOXYGENASE ALPHA CHAIN"/>
    <property type="match status" value="1"/>
</dbReference>
<comment type="caution">
    <text evidence="5">The sequence shown here is derived from an EMBL/GenBank/DDBJ whole genome shotgun (WGS) entry which is preliminary data.</text>
</comment>
<accession>A0A4Q7M1F9</accession>
<dbReference type="Pfam" id="PF00775">
    <property type="entry name" value="Dioxygenase_C"/>
    <property type="match status" value="1"/>
</dbReference>
<dbReference type="NCBIfam" id="TIGR02423">
    <property type="entry name" value="protocat_alph"/>
    <property type="match status" value="1"/>
</dbReference>
<evidence type="ECO:0000313" key="6">
    <source>
        <dbReference type="Proteomes" id="UP000293852"/>
    </source>
</evidence>
<dbReference type="RefSeq" id="WP_207216451.1">
    <property type="nucleotide sequence ID" value="NZ_SGWX01000001.1"/>
</dbReference>
<dbReference type="EMBL" id="SGWX01000001">
    <property type="protein sequence ID" value="RZS60218.1"/>
    <property type="molecule type" value="Genomic_DNA"/>
</dbReference>
<keyword evidence="3" id="KW-0560">Oxidoreductase</keyword>
<evidence type="ECO:0000313" key="5">
    <source>
        <dbReference type="EMBL" id="RZS60218.1"/>
    </source>
</evidence>
<sequence>MTLAPTPGQTVGPFFGFALPFARGHELVDPGAPGAVRVHGTVTDGHGQPVPDALVELWQADPAGHVVQRHGSLLRDGTFTGWGRAETDRAGGYWFRTVEPGPTEPGRAAFLAVTVFARGLQNRLFTRAYLPGDDAALAADPLLSALPAGDAATLVMDREPDGSLRFDIRLQGERETVFLTYDGDGHAGRDGVSA</sequence>
<dbReference type="Gene3D" id="2.60.130.10">
    <property type="entry name" value="Aromatic compound dioxygenase"/>
    <property type="match status" value="1"/>
</dbReference>
<name>A0A4Q7M1F9_9MICO</name>
<comment type="similarity">
    <text evidence="1">Belongs to the intradiol ring-cleavage dioxygenase family.</text>
</comment>
<dbReference type="InterPro" id="IPR050770">
    <property type="entry name" value="Intradiol_RC_Dioxygenase"/>
</dbReference>
<dbReference type="SUPFAM" id="SSF49482">
    <property type="entry name" value="Aromatic compound dioxygenase"/>
    <property type="match status" value="1"/>
</dbReference>
<keyword evidence="6" id="KW-1185">Reference proteome</keyword>
<keyword evidence="2 5" id="KW-0223">Dioxygenase</keyword>